<dbReference type="Gene3D" id="3.40.50.970">
    <property type="match status" value="2"/>
</dbReference>
<feature type="domain" description="Thiamine pyrophosphate enzyme N-terminal TPP-binding" evidence="14">
    <location>
        <begin position="16"/>
        <end position="131"/>
    </location>
</feature>
<comment type="pathway">
    <text evidence="1 11">Amino-acid biosynthesis; L-isoleucine biosynthesis; L-isoleucine from 2-oxobutanoate: step 1/4.</text>
</comment>
<dbReference type="Pfam" id="PF00205">
    <property type="entry name" value="TPP_enzyme_M"/>
    <property type="match status" value="1"/>
</dbReference>
<dbReference type="SUPFAM" id="SSF52518">
    <property type="entry name" value="Thiamin diphosphate-binding fold (THDP-binding)"/>
    <property type="match status" value="2"/>
</dbReference>
<evidence type="ECO:0000256" key="7">
    <source>
        <dbReference type="ARBA" id="ARBA00022723"/>
    </source>
</evidence>
<evidence type="ECO:0000256" key="2">
    <source>
        <dbReference type="ARBA" id="ARBA00005025"/>
    </source>
</evidence>
<dbReference type="InterPro" id="IPR012846">
    <property type="entry name" value="Acetolactate_synth_lsu"/>
</dbReference>
<evidence type="ECO:0000256" key="11">
    <source>
        <dbReference type="RuleBase" id="RU003591"/>
    </source>
</evidence>
<dbReference type="Proteomes" id="UP001297600">
    <property type="component" value="Unassembled WGS sequence"/>
</dbReference>
<dbReference type="CDD" id="cd02015">
    <property type="entry name" value="TPP_AHAS"/>
    <property type="match status" value="1"/>
</dbReference>
<keyword evidence="7 11" id="KW-0479">Metal-binding</keyword>
<feature type="domain" description="Thiamine pyrophosphate enzyme central" evidence="12">
    <location>
        <begin position="205"/>
        <end position="340"/>
    </location>
</feature>
<comment type="cofactor">
    <cofactor evidence="11">
        <name>thiamine diphosphate</name>
        <dbReference type="ChEBI" id="CHEBI:58937"/>
    </cofactor>
    <text evidence="11">Binds 1 thiamine pyrophosphate per subunit.</text>
</comment>
<dbReference type="InterPro" id="IPR012000">
    <property type="entry name" value="Thiamin_PyroP_enz_cen_dom"/>
</dbReference>
<evidence type="ECO:0000256" key="6">
    <source>
        <dbReference type="ARBA" id="ARBA00022679"/>
    </source>
</evidence>
<dbReference type="Pfam" id="PF02776">
    <property type="entry name" value="TPP_enzyme_N"/>
    <property type="match status" value="1"/>
</dbReference>
<dbReference type="InterPro" id="IPR045229">
    <property type="entry name" value="TPP_enz"/>
</dbReference>
<dbReference type="InterPro" id="IPR011766">
    <property type="entry name" value="TPP_enzyme_TPP-bd"/>
</dbReference>
<evidence type="ECO:0000256" key="3">
    <source>
        <dbReference type="ARBA" id="ARBA00007812"/>
    </source>
</evidence>
<feature type="domain" description="Thiamine pyrophosphate enzyme TPP-binding" evidence="13">
    <location>
        <begin position="404"/>
        <end position="554"/>
    </location>
</feature>
<evidence type="ECO:0000256" key="5">
    <source>
        <dbReference type="ARBA" id="ARBA00022605"/>
    </source>
</evidence>
<evidence type="ECO:0000256" key="4">
    <source>
        <dbReference type="ARBA" id="ARBA00013145"/>
    </source>
</evidence>
<comment type="similarity">
    <text evidence="3 11">Belongs to the TPP enzyme family.</text>
</comment>
<comment type="cofactor">
    <cofactor evidence="11">
        <name>Mg(2+)</name>
        <dbReference type="ChEBI" id="CHEBI:18420"/>
    </cofactor>
    <text evidence="11">Binds 1 Mg(2+) ion per subunit.</text>
</comment>
<evidence type="ECO:0000256" key="1">
    <source>
        <dbReference type="ARBA" id="ARBA00004974"/>
    </source>
</evidence>
<comment type="pathway">
    <text evidence="2 11">Amino-acid biosynthesis; L-valine biosynthesis; L-valine from pyruvate: step 1/4.</text>
</comment>
<reference evidence="15 16" key="1">
    <citation type="submission" date="2022-02" db="EMBL/GenBank/DDBJ databases">
        <title>Mesosutterella porci, a novel member of the family Sutterellaceae from pig feces.</title>
        <authorList>
            <person name="Wylensek D."/>
            <person name="Clavel T."/>
        </authorList>
    </citation>
    <scope>NUCLEOTIDE SEQUENCE [LARGE SCALE GENOMIC DNA]</scope>
    <source>
        <strain evidence="16">oilRF-744-wt-GAM-9</strain>
    </source>
</reference>
<comment type="catalytic activity">
    <reaction evidence="11">
        <text>2 pyruvate + H(+) = (2S)-2-acetolactate + CO2</text>
        <dbReference type="Rhea" id="RHEA:25249"/>
        <dbReference type="ChEBI" id="CHEBI:15361"/>
        <dbReference type="ChEBI" id="CHEBI:15378"/>
        <dbReference type="ChEBI" id="CHEBI:16526"/>
        <dbReference type="ChEBI" id="CHEBI:58476"/>
        <dbReference type="EC" id="2.2.1.6"/>
    </reaction>
</comment>
<dbReference type="InterPro" id="IPR039368">
    <property type="entry name" value="AHAS_TPP"/>
</dbReference>
<organism evidence="15 16">
    <name type="scientific">Mesosutterella porci</name>
    <dbReference type="NCBI Taxonomy" id="2915351"/>
    <lineage>
        <taxon>Bacteria</taxon>
        <taxon>Pseudomonadati</taxon>
        <taxon>Pseudomonadota</taxon>
        <taxon>Betaproteobacteria</taxon>
        <taxon>Burkholderiales</taxon>
        <taxon>Sutterellaceae</taxon>
        <taxon>Mesosutterella</taxon>
    </lineage>
</organism>
<dbReference type="Pfam" id="PF02775">
    <property type="entry name" value="TPP_enzyme_C"/>
    <property type="match status" value="1"/>
</dbReference>
<proteinExistence type="inferred from homology"/>
<dbReference type="RefSeq" id="WP_237978046.1">
    <property type="nucleotide sequence ID" value="NZ_JAKNCT010000003.1"/>
</dbReference>
<dbReference type="PANTHER" id="PTHR18968">
    <property type="entry name" value="THIAMINE PYROPHOSPHATE ENZYMES"/>
    <property type="match status" value="1"/>
</dbReference>
<dbReference type="InterPro" id="IPR029061">
    <property type="entry name" value="THDP-binding"/>
</dbReference>
<dbReference type="PROSITE" id="PS00187">
    <property type="entry name" value="TPP_ENZYMES"/>
    <property type="match status" value="1"/>
</dbReference>
<evidence type="ECO:0000259" key="13">
    <source>
        <dbReference type="Pfam" id="PF02775"/>
    </source>
</evidence>
<name>A0ABS9MP51_9BURK</name>
<keyword evidence="8 11" id="KW-0460">Magnesium</keyword>
<evidence type="ECO:0000259" key="14">
    <source>
        <dbReference type="Pfam" id="PF02776"/>
    </source>
</evidence>
<keyword evidence="6 11" id="KW-0808">Transferase</keyword>
<gene>
    <name evidence="15" type="primary">ilvB</name>
    <name evidence="15" type="ORF">MAF45_02870</name>
</gene>
<evidence type="ECO:0000256" key="8">
    <source>
        <dbReference type="ARBA" id="ARBA00022842"/>
    </source>
</evidence>
<sequence length="582" mass="62956">MNASEPAQSRADAPITGAEIVCRALAAEGVTEVFGYPGGAVIPIYDEIFKQNKFRHILTGHEQGAAHAADAYARATGRPGVLLVTSGPGATNAVTGISTAYSDSIPMVIITGQVGTDMIGTDAFQECDTVGITRPCVKHNFLVRSVEELAETIRKAFYIATTGRPGPVLIDIPKNLQTSRCVFRYPEKVSLPTYKPVVKGHSGQIKKALAALLDAQRPLILVGGGVILSNAADLMNRFANLTGMPVISTLMGLGGFRGTDRKFLGMAGMHGTLEANLALQNCDVLINFGSRLEDRLISDVKDFERLPRTVIHIDVDPSSISKRVTAHIPIVGDVRSVLADMVRLLEEENAQPDTEQLAPWWNQIDEWRSRRSLDYPKTGDVIMPEAVVEHTQAAAPEGTIYTTDVGEHQMYAAQYLKLDRPREFLTSGGQGTMGFGLPAAVGAAIAKPDRPVVCFTGDGSIQMCIQELITCKRYGLAPKIVIFNNGYLGMVAVWQRLYCGGRLSETTLDPQPDFVALARAYGHVGYRCKTYQELDAALSDAFGTHRDDCCVLDVHISRDEPVIPMVGPGEGLTSMILREGAK</sequence>
<comment type="caution">
    <text evidence="15">The sequence shown here is derived from an EMBL/GenBank/DDBJ whole genome shotgun (WGS) entry which is preliminary data.</text>
</comment>
<evidence type="ECO:0000313" key="15">
    <source>
        <dbReference type="EMBL" id="MCG5030389.1"/>
    </source>
</evidence>
<dbReference type="CDD" id="cd07035">
    <property type="entry name" value="TPP_PYR_POX_like"/>
    <property type="match status" value="1"/>
</dbReference>
<evidence type="ECO:0000259" key="12">
    <source>
        <dbReference type="Pfam" id="PF00205"/>
    </source>
</evidence>
<dbReference type="GO" id="GO:0003984">
    <property type="term" value="F:acetolactate synthase activity"/>
    <property type="evidence" value="ECO:0007669"/>
    <property type="project" value="UniProtKB-EC"/>
</dbReference>
<dbReference type="SUPFAM" id="SSF52467">
    <property type="entry name" value="DHS-like NAD/FAD-binding domain"/>
    <property type="match status" value="1"/>
</dbReference>
<dbReference type="EC" id="2.2.1.6" evidence="4 11"/>
<dbReference type="InterPro" id="IPR029035">
    <property type="entry name" value="DHS-like_NAD/FAD-binding_dom"/>
</dbReference>
<evidence type="ECO:0000256" key="9">
    <source>
        <dbReference type="ARBA" id="ARBA00023052"/>
    </source>
</evidence>
<dbReference type="InterPro" id="IPR012001">
    <property type="entry name" value="Thiamin_PyroP_enz_TPP-bd_dom"/>
</dbReference>
<accession>A0ABS9MP51</accession>
<keyword evidence="10 11" id="KW-0100">Branched-chain amino acid biosynthesis</keyword>
<dbReference type="InterPro" id="IPR000399">
    <property type="entry name" value="TPP-bd_CS"/>
</dbReference>
<keyword evidence="9 11" id="KW-0786">Thiamine pyrophosphate</keyword>
<dbReference type="PANTHER" id="PTHR18968:SF13">
    <property type="entry name" value="ACETOLACTATE SYNTHASE CATALYTIC SUBUNIT, MITOCHONDRIAL"/>
    <property type="match status" value="1"/>
</dbReference>
<keyword evidence="16" id="KW-1185">Reference proteome</keyword>
<dbReference type="Gene3D" id="3.40.50.1220">
    <property type="entry name" value="TPP-binding domain"/>
    <property type="match status" value="1"/>
</dbReference>
<protein>
    <recommendedName>
        <fullName evidence="4 11">Acetolactate synthase</fullName>
        <ecNumber evidence="4 11">2.2.1.6</ecNumber>
    </recommendedName>
</protein>
<keyword evidence="5 11" id="KW-0028">Amino-acid biosynthesis</keyword>
<dbReference type="NCBIfam" id="TIGR00118">
    <property type="entry name" value="acolac_lg"/>
    <property type="match status" value="1"/>
</dbReference>
<evidence type="ECO:0000256" key="10">
    <source>
        <dbReference type="ARBA" id="ARBA00023304"/>
    </source>
</evidence>
<dbReference type="EMBL" id="JAKNCT010000003">
    <property type="protein sequence ID" value="MCG5030389.1"/>
    <property type="molecule type" value="Genomic_DNA"/>
</dbReference>
<evidence type="ECO:0000313" key="16">
    <source>
        <dbReference type="Proteomes" id="UP001297600"/>
    </source>
</evidence>